<keyword evidence="2" id="KW-0812">Transmembrane</keyword>
<reference evidence="3" key="1">
    <citation type="journal article" date="2012" name="Proc. Natl. Acad. Sci. U.S.A.">
        <title>Antigenic diversity is generated by distinct evolutionary mechanisms in African trypanosome species.</title>
        <authorList>
            <person name="Jackson A.P."/>
            <person name="Berry A."/>
            <person name="Aslett M."/>
            <person name="Allison H.C."/>
            <person name="Burton P."/>
            <person name="Vavrova-Anderson J."/>
            <person name="Brown R."/>
            <person name="Browne H."/>
            <person name="Corton N."/>
            <person name="Hauser H."/>
            <person name="Gamble J."/>
            <person name="Gilderthorp R."/>
            <person name="Marcello L."/>
            <person name="McQuillan J."/>
            <person name="Otto T.D."/>
            <person name="Quail M.A."/>
            <person name="Sanders M.J."/>
            <person name="van Tonder A."/>
            <person name="Ginger M.L."/>
            <person name="Field M.C."/>
            <person name="Barry J.D."/>
            <person name="Hertz-Fowler C."/>
            <person name="Berriman M."/>
        </authorList>
    </citation>
    <scope>NUCLEOTIDE SEQUENCE</scope>
    <source>
        <strain evidence="3">Y486</strain>
    </source>
</reference>
<proteinExistence type="predicted"/>
<keyword evidence="2" id="KW-1133">Transmembrane helix</keyword>
<dbReference type="AlphaFoldDB" id="G0TYW5"/>
<protein>
    <recommendedName>
        <fullName evidence="4">Present in the outer mitochondrial membrane proteome 34</fullName>
    </recommendedName>
</protein>
<evidence type="ECO:0000256" key="2">
    <source>
        <dbReference type="SAM" id="Phobius"/>
    </source>
</evidence>
<accession>G0TYW5</accession>
<dbReference type="EMBL" id="HE573023">
    <property type="protein sequence ID" value="CCC49168.1"/>
    <property type="molecule type" value="Genomic_DNA"/>
</dbReference>
<evidence type="ECO:0000256" key="1">
    <source>
        <dbReference type="SAM" id="MobiDB-lite"/>
    </source>
</evidence>
<organism evidence="3">
    <name type="scientific">Trypanosoma vivax (strain Y486)</name>
    <dbReference type="NCBI Taxonomy" id="1055687"/>
    <lineage>
        <taxon>Eukaryota</taxon>
        <taxon>Discoba</taxon>
        <taxon>Euglenozoa</taxon>
        <taxon>Kinetoplastea</taxon>
        <taxon>Metakinetoplastina</taxon>
        <taxon>Trypanosomatida</taxon>
        <taxon>Trypanosomatidae</taxon>
        <taxon>Trypanosoma</taxon>
        <taxon>Duttonella</taxon>
    </lineage>
</organism>
<feature type="transmembrane region" description="Helical" evidence="2">
    <location>
        <begin position="12"/>
        <end position="33"/>
    </location>
</feature>
<sequence>MNGSNSVTSAGSVGLTVVLAGCAALLSAITYIANRRRTNESASPIDRNVLGGQRQASNHGLTSCPAGVARTEASATASHSATGEPSHDWYYLRRAEQHVSRHNASTMEWRDDVLGIRMLFSPILFAVETEERQAPLLLVGLRYLRQLEHRVAVTIEVCDEEMTPEEYRDGSLAHVRDCAMLLSGTGCTRVGSVQLPSAEYCYVDNGGKLRYALSVFMTHKRFAVTAQYVADTRVKGVLPTAFNELVRSIQFSTPRCSPSYLLCAEPSLGLGFRLPLDFVMDEQLRDVLAAAGDPLSSQVVSPHGAAPTAVLAVGESRGGEAQHFLLASPYDTESARANSLNSPPAMYPLDETTPSPCNPHALAADSVSDYSNLCPNSRNRANNFGGSTAIESNVISVPYAAISGAGARRMVIVASYESLLRVRASWQVVFEHHLRTAVRRFSVLRRTSGSDGALHFSHYSNDDNIVVAWSDEALPCVQRDAHNTFVVRPQQLVVPTSGDGTVEEDVGNTLRLDGAFCIQEVFIDACSPCASYLRDNRMCLGQERELEQEAEGEEQTPLTRRAYHTHNRHGRCERKGEGSTGVTTYLSAYLGIFCLLIRNECVSMSFLFSTAHHTLEEVVTFCRRTLDTVSLGNHYGQSTSLLYCNRRHEVLPFNILLNSVGATSVVHVEEPMIGDPLAFFRVAGLERLSVSLRVFPFPHLTNSSQAFHRRIASRLEKIVRNYLLLLPGRVDVRHWERAVLGSRTALELHYELLSESEGNDGEVAGADLFDVDRMIGNVNPFVVVGTTSLAANDGGGASRQGDEIHPMTFTMPGSVAKPSAVPSLVSSAVQCGGEPLLHRSPSIDSREEPTPLHVAVVVCCEGCAFVVMATPLDYPLNIVRHVLRLFATNLSPHLGSTV</sequence>
<name>G0TYW5_TRYVY</name>
<evidence type="ECO:0008006" key="4">
    <source>
        <dbReference type="Google" id="ProtNLM"/>
    </source>
</evidence>
<keyword evidence="2" id="KW-0472">Membrane</keyword>
<gene>
    <name evidence="3" type="ORF">TVY486_0704960</name>
</gene>
<evidence type="ECO:0000313" key="3">
    <source>
        <dbReference type="EMBL" id="CCC49168.1"/>
    </source>
</evidence>
<dbReference type="VEuPathDB" id="TriTrypDB:TvY486_0704960"/>
<feature type="region of interest" description="Disordered" evidence="1">
    <location>
        <begin position="43"/>
        <end position="65"/>
    </location>
</feature>
<dbReference type="OMA" id="NASTMEW"/>